<accession>A0ABQ6MX71</accession>
<evidence type="ECO:0000313" key="2">
    <source>
        <dbReference type="Proteomes" id="UP001165060"/>
    </source>
</evidence>
<proteinExistence type="predicted"/>
<evidence type="ECO:0000313" key="1">
    <source>
        <dbReference type="EMBL" id="GMI34527.1"/>
    </source>
</evidence>
<gene>
    <name evidence="1" type="ORF">TeGR_g13178</name>
</gene>
<comment type="caution">
    <text evidence="1">The sequence shown here is derived from an EMBL/GenBank/DDBJ whole genome shotgun (WGS) entry which is preliminary data.</text>
</comment>
<dbReference type="EMBL" id="BRYB01003317">
    <property type="protein sequence ID" value="GMI34527.1"/>
    <property type="molecule type" value="Genomic_DNA"/>
</dbReference>
<organism evidence="1 2">
    <name type="scientific">Tetraparma gracilis</name>
    <dbReference type="NCBI Taxonomy" id="2962635"/>
    <lineage>
        <taxon>Eukaryota</taxon>
        <taxon>Sar</taxon>
        <taxon>Stramenopiles</taxon>
        <taxon>Ochrophyta</taxon>
        <taxon>Bolidophyceae</taxon>
        <taxon>Parmales</taxon>
        <taxon>Triparmaceae</taxon>
        <taxon>Tetraparma</taxon>
    </lineage>
</organism>
<protein>
    <submittedName>
        <fullName evidence="1">Uncharacterized protein</fullName>
    </submittedName>
</protein>
<keyword evidence="2" id="KW-1185">Reference proteome</keyword>
<sequence>MEAALERRKVFQAKLDASPEPSLPTEHTVSMFLESFSAVTASLADAKKGDLAQLEAAAAAASGADKADALHALGLKQVSLKTFPAALSSFLAAKAASVAAPSSLDNLEWLGLFQHLSYDMQGALKTYREALGAREATAAAEGSQRSADLEVKIAASTGC</sequence>
<dbReference type="Proteomes" id="UP001165060">
    <property type="component" value="Unassembled WGS sequence"/>
</dbReference>
<reference evidence="1 2" key="1">
    <citation type="journal article" date="2023" name="Commun. Biol.">
        <title>Genome analysis of Parmales, the sister group of diatoms, reveals the evolutionary specialization of diatoms from phago-mixotrophs to photoautotrophs.</title>
        <authorList>
            <person name="Ban H."/>
            <person name="Sato S."/>
            <person name="Yoshikawa S."/>
            <person name="Yamada K."/>
            <person name="Nakamura Y."/>
            <person name="Ichinomiya M."/>
            <person name="Sato N."/>
            <person name="Blanc-Mathieu R."/>
            <person name="Endo H."/>
            <person name="Kuwata A."/>
            <person name="Ogata H."/>
        </authorList>
    </citation>
    <scope>NUCLEOTIDE SEQUENCE [LARGE SCALE GENOMIC DNA]</scope>
</reference>
<name>A0ABQ6MX71_9STRA</name>